<dbReference type="AlphaFoldDB" id="A0AAD7K1K1"/>
<dbReference type="PANTHER" id="PTHR11567">
    <property type="entry name" value="ACID PHOSPHATASE-RELATED"/>
    <property type="match status" value="1"/>
</dbReference>
<dbReference type="InterPro" id="IPR029033">
    <property type="entry name" value="His_PPase_superfam"/>
</dbReference>
<dbReference type="PANTHER" id="PTHR11567:SF142">
    <property type="entry name" value="PHOSPHOGLYCERATE MUTASE-LIKE PROTEIN"/>
    <property type="match status" value="1"/>
</dbReference>
<dbReference type="EMBL" id="JARKIB010000009">
    <property type="protein sequence ID" value="KAJ7776364.1"/>
    <property type="molecule type" value="Genomic_DNA"/>
</dbReference>
<sequence length="542" mass="60259">MSVLGAIVIARNGDRGEYYQDPKTYAPSLTDSTALGVSDLHLLGSQLRAAYLTPGSASFISSISGDLADTQQVKVRAKAGGEGSVVFDSAVALLQGLFPPSSRNKITLANETVVTAPLGGYQYIPMETVEPGNDRSLESWTDCPAFQKHIASFHGSDEFKAKAKEATGFFQDVKDYIFGRPANLENIIYDFISTQLTYNQTYAYRLPPSYIDQARALADFHEDGVFSDEEPNGVGNIAGRTLLHTILTSLERMASKDDPLQLMLVQTSYQPFISLFHQTEMVKENPELKGIPNFGSALTIELRSGSPPDLRDFLRFKFKNGTADPQDWRLLHPFGQHADIPLTEFIYRAEGAAITSNKEWAKVCGTTPSFSATARQAAGKTSVQLALGSMLFFALFVIIAVLRSKRVRAGYVRLPEDDVEVSVRATTPRTNVFISWHSRPSRSARSREWRRVACFERHDKYSSNRSRRAPRVSSYISWSAFHTHFNASRYTDSCNGISYLYIFSHVRHDGLCGSVCTLKPDTTSLVQFTTFHLHSIPKLRVS</sequence>
<dbReference type="Proteomes" id="UP001215598">
    <property type="component" value="Unassembled WGS sequence"/>
</dbReference>
<reference evidence="2" key="1">
    <citation type="submission" date="2023-03" db="EMBL/GenBank/DDBJ databases">
        <title>Massive genome expansion in bonnet fungi (Mycena s.s.) driven by repeated elements and novel gene families across ecological guilds.</title>
        <authorList>
            <consortium name="Lawrence Berkeley National Laboratory"/>
            <person name="Harder C.B."/>
            <person name="Miyauchi S."/>
            <person name="Viragh M."/>
            <person name="Kuo A."/>
            <person name="Thoen E."/>
            <person name="Andreopoulos B."/>
            <person name="Lu D."/>
            <person name="Skrede I."/>
            <person name="Drula E."/>
            <person name="Henrissat B."/>
            <person name="Morin E."/>
            <person name="Kohler A."/>
            <person name="Barry K."/>
            <person name="LaButti K."/>
            <person name="Morin E."/>
            <person name="Salamov A."/>
            <person name="Lipzen A."/>
            <person name="Mereny Z."/>
            <person name="Hegedus B."/>
            <person name="Baldrian P."/>
            <person name="Stursova M."/>
            <person name="Weitz H."/>
            <person name="Taylor A."/>
            <person name="Grigoriev I.V."/>
            <person name="Nagy L.G."/>
            <person name="Martin F."/>
            <person name="Kauserud H."/>
        </authorList>
    </citation>
    <scope>NUCLEOTIDE SEQUENCE</scope>
    <source>
        <strain evidence="2">CBHHK182m</strain>
    </source>
</reference>
<organism evidence="2 3">
    <name type="scientific">Mycena metata</name>
    <dbReference type="NCBI Taxonomy" id="1033252"/>
    <lineage>
        <taxon>Eukaryota</taxon>
        <taxon>Fungi</taxon>
        <taxon>Dikarya</taxon>
        <taxon>Basidiomycota</taxon>
        <taxon>Agaricomycotina</taxon>
        <taxon>Agaricomycetes</taxon>
        <taxon>Agaricomycetidae</taxon>
        <taxon>Agaricales</taxon>
        <taxon>Marasmiineae</taxon>
        <taxon>Mycenaceae</taxon>
        <taxon>Mycena</taxon>
    </lineage>
</organism>
<evidence type="ECO:0000313" key="2">
    <source>
        <dbReference type="EMBL" id="KAJ7776364.1"/>
    </source>
</evidence>
<dbReference type="InterPro" id="IPR050645">
    <property type="entry name" value="Histidine_acid_phosphatase"/>
</dbReference>
<gene>
    <name evidence="2" type="ORF">B0H16DRAFT_1302450</name>
</gene>
<evidence type="ECO:0000256" key="1">
    <source>
        <dbReference type="SAM" id="Phobius"/>
    </source>
</evidence>
<feature type="transmembrane region" description="Helical" evidence="1">
    <location>
        <begin position="383"/>
        <end position="402"/>
    </location>
</feature>
<keyword evidence="1" id="KW-0812">Transmembrane</keyword>
<proteinExistence type="predicted"/>
<dbReference type="Gene3D" id="3.40.50.1240">
    <property type="entry name" value="Phosphoglycerate mutase-like"/>
    <property type="match status" value="1"/>
</dbReference>
<name>A0AAD7K1K1_9AGAR</name>
<dbReference type="GO" id="GO:0016791">
    <property type="term" value="F:phosphatase activity"/>
    <property type="evidence" value="ECO:0007669"/>
    <property type="project" value="TreeGrafter"/>
</dbReference>
<protein>
    <submittedName>
        <fullName evidence="2">Histidine phosphatase superfamily</fullName>
    </submittedName>
</protein>
<comment type="caution">
    <text evidence="2">The sequence shown here is derived from an EMBL/GenBank/DDBJ whole genome shotgun (WGS) entry which is preliminary data.</text>
</comment>
<keyword evidence="3" id="KW-1185">Reference proteome</keyword>
<keyword evidence="1" id="KW-0472">Membrane</keyword>
<keyword evidence="1" id="KW-1133">Transmembrane helix</keyword>
<dbReference type="SUPFAM" id="SSF53254">
    <property type="entry name" value="Phosphoglycerate mutase-like"/>
    <property type="match status" value="1"/>
</dbReference>
<evidence type="ECO:0000313" key="3">
    <source>
        <dbReference type="Proteomes" id="UP001215598"/>
    </source>
</evidence>
<accession>A0AAD7K1K1</accession>